<dbReference type="InterPro" id="IPR021843">
    <property type="entry name" value="PSME4_C"/>
</dbReference>
<gene>
    <name evidence="14" type="ORF">CXQ85_004520</name>
</gene>
<feature type="compositionally biased region" description="Basic and acidic residues" evidence="9">
    <location>
        <begin position="89"/>
        <end position="106"/>
    </location>
</feature>
<feature type="coiled-coil region" evidence="8">
    <location>
        <begin position="171"/>
        <end position="324"/>
    </location>
</feature>
<feature type="domain" description="Proteasome activator Blm10 middle HEAT repeats region" evidence="12">
    <location>
        <begin position="1206"/>
        <end position="1737"/>
    </location>
</feature>
<evidence type="ECO:0000259" key="12">
    <source>
        <dbReference type="Pfam" id="PF16507"/>
    </source>
</evidence>
<dbReference type="GO" id="GO:0010499">
    <property type="term" value="P:proteasomal ubiquitin-independent protein catabolic process"/>
    <property type="evidence" value="ECO:0007669"/>
    <property type="project" value="TreeGrafter"/>
</dbReference>
<feature type="region of interest" description="Disordered" evidence="9">
    <location>
        <begin position="872"/>
        <end position="932"/>
    </location>
</feature>
<comment type="subcellular location">
    <subcellularLocation>
        <location evidence="1">Golgi apparatus</location>
    </subcellularLocation>
</comment>
<dbReference type="OrthoDB" id="17907at2759"/>
<feature type="compositionally biased region" description="Polar residues" evidence="9">
    <location>
        <begin position="1"/>
        <end position="10"/>
    </location>
</feature>
<evidence type="ECO:0000313" key="14">
    <source>
        <dbReference type="EMBL" id="PVH21004.1"/>
    </source>
</evidence>
<keyword evidence="3" id="KW-0677">Repeat</keyword>
<dbReference type="InterPro" id="IPR032430">
    <property type="entry name" value="Blm10_mid"/>
</dbReference>
<dbReference type="GO" id="GO:0006281">
    <property type="term" value="P:DNA repair"/>
    <property type="evidence" value="ECO:0007669"/>
    <property type="project" value="UniProtKB-KW"/>
</dbReference>
<dbReference type="InterPro" id="IPR035309">
    <property type="entry name" value="PSME4"/>
</dbReference>
<feature type="domain" description="TATA element modulatory factor 1 TATA binding" evidence="11">
    <location>
        <begin position="599"/>
        <end position="710"/>
    </location>
</feature>
<dbReference type="Gene3D" id="1.10.287.2210">
    <property type="match status" value="1"/>
</dbReference>
<evidence type="ECO:0000256" key="4">
    <source>
        <dbReference type="ARBA" id="ARBA00022763"/>
    </source>
</evidence>
<feature type="coiled-coil region" evidence="8">
    <location>
        <begin position="609"/>
        <end position="709"/>
    </location>
</feature>
<organism evidence="14 15">
    <name type="scientific">Candidozyma haemuli</name>
    <dbReference type="NCBI Taxonomy" id="45357"/>
    <lineage>
        <taxon>Eukaryota</taxon>
        <taxon>Fungi</taxon>
        <taxon>Dikarya</taxon>
        <taxon>Ascomycota</taxon>
        <taxon>Saccharomycotina</taxon>
        <taxon>Pichiomycetes</taxon>
        <taxon>Metschnikowiaceae</taxon>
        <taxon>Candidozyma</taxon>
    </lineage>
</organism>
<dbReference type="Proteomes" id="UP000244309">
    <property type="component" value="Unassembled WGS sequence"/>
</dbReference>
<dbReference type="PANTHER" id="PTHR32170:SF3">
    <property type="entry name" value="PROTEASOME ACTIVATOR COMPLEX SUBUNIT 4"/>
    <property type="match status" value="1"/>
</dbReference>
<evidence type="ECO:0000256" key="8">
    <source>
        <dbReference type="SAM" id="Coils"/>
    </source>
</evidence>
<dbReference type="GO" id="GO:0005794">
    <property type="term" value="C:Golgi apparatus"/>
    <property type="evidence" value="ECO:0007669"/>
    <property type="project" value="UniProtKB-SubCell"/>
</dbReference>
<comment type="caution">
    <text evidence="14">The sequence shown here is derived from an EMBL/GenBank/DDBJ whole genome shotgun (WGS) entry which is preliminary data.</text>
</comment>
<evidence type="ECO:0000256" key="5">
    <source>
        <dbReference type="ARBA" id="ARBA00023034"/>
    </source>
</evidence>
<evidence type="ECO:0000256" key="9">
    <source>
        <dbReference type="SAM" id="MobiDB-lite"/>
    </source>
</evidence>
<dbReference type="Pfam" id="PF12325">
    <property type="entry name" value="TMF_TATA_bd"/>
    <property type="match status" value="1"/>
</dbReference>
<evidence type="ECO:0000256" key="2">
    <source>
        <dbReference type="ARBA" id="ARBA00005739"/>
    </source>
</evidence>
<dbReference type="Pfam" id="PF11919">
    <property type="entry name" value="PSME4_C"/>
    <property type="match status" value="1"/>
</dbReference>
<feature type="domain" description="Proteasome activator Blm10 N-terminal" evidence="13">
    <location>
        <begin position="759"/>
        <end position="837"/>
    </location>
</feature>
<feature type="region of interest" description="Disordered" evidence="9">
    <location>
        <begin position="1"/>
        <end position="109"/>
    </location>
</feature>
<dbReference type="InterPro" id="IPR016024">
    <property type="entry name" value="ARM-type_fold"/>
</dbReference>
<comment type="similarity">
    <text evidence="2">Belongs to the BLM10 family.</text>
</comment>
<dbReference type="GO" id="GO:0070628">
    <property type="term" value="F:proteasome binding"/>
    <property type="evidence" value="ECO:0007669"/>
    <property type="project" value="InterPro"/>
</dbReference>
<dbReference type="GO" id="GO:0005634">
    <property type="term" value="C:nucleus"/>
    <property type="evidence" value="ECO:0007669"/>
    <property type="project" value="TreeGrafter"/>
</dbReference>
<dbReference type="InterPro" id="IPR022091">
    <property type="entry name" value="TMF_TATA-bd"/>
</dbReference>
<keyword evidence="7" id="KW-0234">DNA repair</keyword>
<keyword evidence="15" id="KW-1185">Reference proteome</keyword>
<dbReference type="Pfam" id="PF16547">
    <property type="entry name" value="BLM10_N"/>
    <property type="match status" value="1"/>
</dbReference>
<evidence type="ECO:0000256" key="7">
    <source>
        <dbReference type="ARBA" id="ARBA00023204"/>
    </source>
</evidence>
<dbReference type="SUPFAM" id="SSF48371">
    <property type="entry name" value="ARM repeat"/>
    <property type="match status" value="1"/>
</dbReference>
<dbReference type="GO" id="GO:0005829">
    <property type="term" value="C:cytosol"/>
    <property type="evidence" value="ECO:0007669"/>
    <property type="project" value="TreeGrafter"/>
</dbReference>
<protein>
    <submittedName>
        <fullName evidence="14">Uncharacterized protein</fullName>
    </submittedName>
</protein>
<dbReference type="InterPro" id="IPR022092">
    <property type="entry name" value="TMF_DNA-bd"/>
</dbReference>
<dbReference type="Pfam" id="PF12329">
    <property type="entry name" value="TMF_DNA_bd"/>
    <property type="match status" value="1"/>
</dbReference>
<evidence type="ECO:0000259" key="13">
    <source>
        <dbReference type="Pfam" id="PF16547"/>
    </source>
</evidence>
<sequence>MAQEPDSSALESPVPESPPAPIQEVSSDATPEISPQSTAEDQPKKPKRLTLQERLALAAKKKKKAASEAQSVPDSPKPVEETPAVEEPTPEHDETAELKKQLEKLQLHSQQLLDENKSLKAAAVQKTPSSDLSKKLAEKDTLIQQLMDEGQALSAKEIKLHEKVRAMAATNAKLENSLKEYATKNEDALLKLEEVESIMKTHKLKSVDQLLELLEVNSQKLNEAKSALEDEKSKNWEGKYRESQKQYESELEEKRHAQKELNDLNIKLQMEGNQSHLDLKSREDTIASLKQEISSLKDESSTEITRLESKIEGLRSENESFLKMSMLNNEADASTATEAESKHIAYSEFAKLSEAHKNLQQQYVSSQENWKLIESQLLSKSEALLESSNSLKKSKVKAQTEMRRLNGQISQLKEELEQVQQKVKDLENANNDLKFQLSVKEDDYKELETKKEDLTSIFNSDRHNWELQEEKLKSTIEKLEEQVQELRESSLVGGPNVDSFAHSQSRKLRDSGLHINIEPMRGSSGNSVPLYNQTLDSEVGATPAGFGNSFEAPNLSHNNLSALSFTDDLDSFEATETGPIPEDASVYWRNSADRSGIPASQGGKNIQLLSKMSANIRRLELEITALKEENEKLSEDKDEAQQEIVAKQDLNIKLENLEHEISRLQKEIDQKSQRETTLLEVIGEKSERVEELNADVADLKDLCRQQVQQMIEMAENKQLGAEVRDTAGDGTGTPSRGGGVLTPNTELSIQKRRRPSYGTIETDREAHYNLDYPTEDAELLKHQLDPKHRFYARSRPRSLNLPGLLPYKPENPKDRAKFLSHIVAHLYIAVKSLDIQGSVSITAKDLASLRNVAGLSDIDLALETNLFEINNDPARTAEEEETNNYFSQEDLDVANEDDDEYEDDSELEDDDDIKESVDDFDSGETSQHKKSPKSAAVVSTKIWTHELLVWLKMKYDMPLSLRMALARVYYAICCCRGQHLNLRIYIKIFELLTKDVELLQDAGFTLPWEPVYQELVNHFPGVDATFEPLEKKDMNYMLKVAERASSFYPAEALPKIFQHLGSRFSIPNASLVLSNMCMLPLTFQKDPKSDNDIRRYLSPLFFMWSKLSRSSGVDSHLTSRLGTIAMSFLTKLAKDSSFSSSHGPFGVFSEEQFLHLINTLINSLSINVEKYGSLKTRFFHGYSSSIVFSINGDSSLEQGGIMDHIETLLNAIESYVHPSNSGEWSRPISKFILSLVYQFQKRFNLERQPTGSLYTLDPKHKLSDKVVARFVQDLLPIVKTGMQSKKASAVDDYLVCINLLASMDAEPVLSGTLIDLYESLEGVISTHRVVTALRCLDELVRYFASTPIYRVHLTRLFTLALPGIDSNDLTKTMYTLEAFAGMASFVPIHDLTDGDGDSGLAIQFTSSQMEYLQSKLYNKEAEAPFDITPELEEEALKSSSTAFKLLMKTFLERVFLLLRNIPDPSKSNGMEKDLCDCLPKFLFIMIESMSDDVFKCFRDEVFNFVFDNSIHTIADVVGEICGGVIKRDPKFFKQIAPILIDRVMEEVSENGAGKMRTGIDVEPLDQALFWNLIILNECIGNAGEFVVAMGPKLNKLSYFLMENVKGSVVFASTYMLNQMLQAVTKMRISESRLINPSYINKNGVDAKCWGGFQFDEYRFSQENLTFDWFIPDEKCVRFAVDTFKAHISKALQNTSKVLKEIIKNKDATSQIALELSDELRVNLLYLGYGVSGSSYLFDPSFDEDIPKLNDHKYESLQHRLLLLKQLRDLKGCKFSTKDEARIENVQENLQKIVDDIEGKDIIDFTDELEKTFDIDMSDFINTQKGGSSDSVDEKEPVFRRPVDVGSLSQSESPVNESARATPMLGGVDVTSLNPAITFRERKIYTSRYYFGDDIEQRRANEMYFEVHRTRHLVGKSLHIIFKFMTTHLYDNIRIFKHLLYVLDIWFADVGRERNLDYSHSRISFRYLSEIQELNRIRKPFTRLTFGSRIESYHQMRVALHATSRNMSDLDRILIEDLTRASCSTYSAISERAQATLLDAMKRVNNSYNVIIKTTFKILSKALDEDNHKKIESGLTIFEVKRIRSKMSGDFNYLGKFIDLLHRAMRVDRVEVSELAQKLYQSLCGTITLPSRVCLIDNKMVDSIRPPDEFIDLEIKAVTLAKEKKREVYADKLEKIEDALVVNEKQNNHWKLSSLNLSCLIDLGADFGSPTRNDVFQLLTKASSSDHPLISRLALKGISKLFNKLFLLSAYNYNLQDAYDLNYVMSDFKVVDTTPRDGVSYSETWKKEIANDKSPEYYIDQKANCGWLFWDDSMIAVKPEPLIDLNLKEADAQVLTGFASCVTADWFRNIVNLWVTDNEANAAFQGTDVFATAGLVALIASGTIEGLSFDELLEIIKSIYVPDDKSSHIVICELISGILIASRSSTPEIAKKRDEFLVPFLSNIFEKDLTSETKNIWTIFSWWVPAHIDCKRFPAIVDVLVDFKLTNDSDSVLSKATRLGYIRSVVVSMTWGFPNPDEILEMCFNNLSNKYQAIREQIGSLIAVTSFSFYGESMKDSKTFVEACNNESHMYKKSMDHLLFNKLPSLFDQVEVWRNEVKDLSAHEILNSDYICAATTILSWLKQALNTSIAIQYQDFVSKYIAPFLLHLTAMKDVCQLGNIEPISTFKKVSQIPFEPHCLEEVVTMLEGYSKDGLNHVQYFILGEFTETVYFKNLFYLTKSQRQRIFELTVTLMYHKNVEIREAASSTFSGLVHTSPPAVVDEIVSHYKKRFAADLDKVRKQHRKTGFKNVSNAETITMHGAALGLGALVHAFSFQSPPPPWIPELLTLLSNKASGVVGVVGRTAKDALGKFKKTRQDTWHVDSKVFSETQMQDLEGVLWKSYFI</sequence>
<feature type="compositionally biased region" description="Acidic residues" evidence="9">
    <location>
        <begin position="889"/>
        <end position="922"/>
    </location>
</feature>
<accession>A0A2V1ATC2</accession>
<dbReference type="PANTHER" id="PTHR32170">
    <property type="entry name" value="PROTEASOME ACTIVATOR COMPLEX SUBUNIT 4"/>
    <property type="match status" value="1"/>
</dbReference>
<dbReference type="EMBL" id="PKFO01000004">
    <property type="protein sequence ID" value="PVH21004.1"/>
    <property type="molecule type" value="Genomic_DNA"/>
</dbReference>
<dbReference type="RefSeq" id="XP_025341944.1">
    <property type="nucleotide sequence ID" value="XM_025488136.1"/>
</dbReference>
<name>A0A2V1ATC2_9ASCO</name>
<feature type="domain" description="Proteasome activator complex subunit 4 C-terminal" evidence="10">
    <location>
        <begin position="2795"/>
        <end position="2883"/>
    </location>
</feature>
<dbReference type="InterPro" id="IPR032372">
    <property type="entry name" value="Blm10_N"/>
</dbReference>
<dbReference type="VEuPathDB" id="FungiDB:CXQ85_004520"/>
<evidence type="ECO:0000256" key="1">
    <source>
        <dbReference type="ARBA" id="ARBA00004555"/>
    </source>
</evidence>
<evidence type="ECO:0000313" key="15">
    <source>
        <dbReference type="Proteomes" id="UP000244309"/>
    </source>
</evidence>
<dbReference type="GeneID" id="37009850"/>
<keyword evidence="4" id="KW-0227">DNA damage</keyword>
<evidence type="ECO:0000259" key="10">
    <source>
        <dbReference type="Pfam" id="PF11919"/>
    </source>
</evidence>
<evidence type="ECO:0000256" key="6">
    <source>
        <dbReference type="ARBA" id="ARBA00023054"/>
    </source>
</evidence>
<dbReference type="STRING" id="45357.A0A2V1ATC2"/>
<feature type="compositionally biased region" description="Polar residues" evidence="9">
    <location>
        <begin position="24"/>
        <end position="40"/>
    </location>
</feature>
<evidence type="ECO:0000256" key="3">
    <source>
        <dbReference type="ARBA" id="ARBA00022737"/>
    </source>
</evidence>
<reference evidence="14 15" key="1">
    <citation type="submission" date="2017-12" db="EMBL/GenBank/DDBJ databases">
        <title>Genome Sequence of a Multidrug-Resistant Candida haemulonii Isolate from a Patient with Chronic Leg Ulcers in Israel.</title>
        <authorList>
            <person name="Chow N.A."/>
            <person name="Gade L."/>
            <person name="Batra D."/>
            <person name="Rowe L.A."/>
            <person name="Ben-Ami R."/>
            <person name="Loparev V.N."/>
            <person name="Litvintseva A.P."/>
        </authorList>
    </citation>
    <scope>NUCLEOTIDE SEQUENCE [LARGE SCALE GENOMIC DNA]</scope>
    <source>
        <strain evidence="14 15">B11899</strain>
    </source>
</reference>
<dbReference type="GO" id="GO:0016504">
    <property type="term" value="F:peptidase activator activity"/>
    <property type="evidence" value="ECO:0007669"/>
    <property type="project" value="InterPro"/>
</dbReference>
<keyword evidence="6 8" id="KW-0175">Coiled coil</keyword>
<evidence type="ECO:0000259" key="11">
    <source>
        <dbReference type="Pfam" id="PF12325"/>
    </source>
</evidence>
<dbReference type="Pfam" id="PF16507">
    <property type="entry name" value="HEAT_PSME4_mid"/>
    <property type="match status" value="1"/>
</dbReference>
<keyword evidence="5" id="KW-0333">Golgi apparatus</keyword>
<proteinExistence type="inferred from homology"/>
<feature type="coiled-coil region" evidence="8">
    <location>
        <begin position="395"/>
        <end position="489"/>
    </location>
</feature>